<dbReference type="PANTHER" id="PTHR13887:SF41">
    <property type="entry name" value="THIOREDOXIN SUPERFAMILY PROTEIN"/>
    <property type="match status" value="1"/>
</dbReference>
<sequence>MKEVHSHPMSPGDPLGFTLIRVPFFLEPDYPRDEEFGETNRERLVRKWGGIRGWERQKQQHKLKERGQEVGIAHFNLDRIASSTFRSHRLVQWVTKTRGIVAAETLYDLLNYRHFEVGEKLNSTQLLTDAASRIGIDRKEVEDFLSSEEGTREIQEAQLALRRLNINSIPTFMIGGEYMFSGALHHKEMVQVFREIENEGGAPGSCFAKILGIGEDVLEQTIDLDKPPRWEQA</sequence>
<dbReference type="Pfam" id="PF01323">
    <property type="entry name" value="DSBA"/>
    <property type="match status" value="1"/>
</dbReference>
<dbReference type="AlphaFoldDB" id="A0A7S4L5W4"/>
<evidence type="ECO:0000313" key="2">
    <source>
        <dbReference type="EMBL" id="CAE2316065.1"/>
    </source>
</evidence>
<dbReference type="OMA" id="FLEPHYD"/>
<proteinExistence type="predicted"/>
<dbReference type="InterPro" id="IPR036249">
    <property type="entry name" value="Thioredoxin-like_sf"/>
</dbReference>
<accession>A0A7S4L5W4</accession>
<dbReference type="PANTHER" id="PTHR13887">
    <property type="entry name" value="GLUTATHIONE S-TRANSFERASE KAPPA"/>
    <property type="match status" value="1"/>
</dbReference>
<feature type="domain" description="DSBA-like thioredoxin" evidence="1">
    <location>
        <begin position="59"/>
        <end position="185"/>
    </location>
</feature>
<dbReference type="GO" id="GO:0016491">
    <property type="term" value="F:oxidoreductase activity"/>
    <property type="evidence" value="ECO:0007669"/>
    <property type="project" value="InterPro"/>
</dbReference>
<organism evidence="2">
    <name type="scientific">Guillardia theta</name>
    <name type="common">Cryptophyte</name>
    <name type="synonym">Cryptomonas phi</name>
    <dbReference type="NCBI Taxonomy" id="55529"/>
    <lineage>
        <taxon>Eukaryota</taxon>
        <taxon>Cryptophyceae</taxon>
        <taxon>Pyrenomonadales</taxon>
        <taxon>Geminigeraceae</taxon>
        <taxon>Guillardia</taxon>
    </lineage>
</organism>
<name>A0A7S4L5W4_GUITH</name>
<protein>
    <recommendedName>
        <fullName evidence="1">DSBA-like thioredoxin domain-containing protein</fullName>
    </recommendedName>
</protein>
<dbReference type="Gene3D" id="3.40.30.10">
    <property type="entry name" value="Glutaredoxin"/>
    <property type="match status" value="1"/>
</dbReference>
<dbReference type="InterPro" id="IPR001853">
    <property type="entry name" value="DSBA-like_thioredoxin_dom"/>
</dbReference>
<gene>
    <name evidence="2" type="ORF">GTHE00462_LOCUS24286</name>
</gene>
<reference evidence="2" key="1">
    <citation type="submission" date="2021-01" db="EMBL/GenBank/DDBJ databases">
        <authorList>
            <person name="Corre E."/>
            <person name="Pelletier E."/>
            <person name="Niang G."/>
            <person name="Scheremetjew M."/>
            <person name="Finn R."/>
            <person name="Kale V."/>
            <person name="Holt S."/>
            <person name="Cochrane G."/>
            <person name="Meng A."/>
            <person name="Brown T."/>
            <person name="Cohen L."/>
        </authorList>
    </citation>
    <scope>NUCLEOTIDE SEQUENCE</scope>
    <source>
        <strain evidence="2">CCMP 2712</strain>
    </source>
</reference>
<dbReference type="SUPFAM" id="SSF52833">
    <property type="entry name" value="Thioredoxin-like"/>
    <property type="match status" value="1"/>
</dbReference>
<evidence type="ECO:0000259" key="1">
    <source>
        <dbReference type="Pfam" id="PF01323"/>
    </source>
</evidence>
<dbReference type="EMBL" id="HBKN01031266">
    <property type="protein sequence ID" value="CAE2316065.1"/>
    <property type="molecule type" value="Transcribed_RNA"/>
</dbReference>